<reference evidence="1 2" key="1">
    <citation type="submission" date="2018-11" db="EMBL/GenBank/DDBJ databases">
        <authorList>
            <consortium name="Pathogen Informatics"/>
        </authorList>
    </citation>
    <scope>NUCLEOTIDE SEQUENCE [LARGE SCALE GENOMIC DNA]</scope>
    <source>
        <strain evidence="1 2">Zambia</strain>
    </source>
</reference>
<evidence type="ECO:0000313" key="2">
    <source>
        <dbReference type="Proteomes" id="UP000277204"/>
    </source>
</evidence>
<gene>
    <name evidence="1" type="ORF">SMRZ_LOCUS8289</name>
</gene>
<proteinExistence type="predicted"/>
<accession>A0A183LWW4</accession>
<dbReference type="AlphaFoldDB" id="A0A183LWW4"/>
<protein>
    <submittedName>
        <fullName evidence="1">Uncharacterized protein</fullName>
    </submittedName>
</protein>
<organism evidence="1 2">
    <name type="scientific">Schistosoma margrebowiei</name>
    <dbReference type="NCBI Taxonomy" id="48269"/>
    <lineage>
        <taxon>Eukaryota</taxon>
        <taxon>Metazoa</taxon>
        <taxon>Spiralia</taxon>
        <taxon>Lophotrochozoa</taxon>
        <taxon>Platyhelminthes</taxon>
        <taxon>Trematoda</taxon>
        <taxon>Digenea</taxon>
        <taxon>Strigeidida</taxon>
        <taxon>Schistosomatoidea</taxon>
        <taxon>Schistosomatidae</taxon>
        <taxon>Schistosoma</taxon>
    </lineage>
</organism>
<evidence type="ECO:0000313" key="1">
    <source>
        <dbReference type="EMBL" id="VDO80659.1"/>
    </source>
</evidence>
<name>A0A183LWW4_9TREM</name>
<dbReference type="EMBL" id="UZAI01003551">
    <property type="protein sequence ID" value="VDO80659.1"/>
    <property type="molecule type" value="Genomic_DNA"/>
</dbReference>
<sequence>MADNVTEPEVTHDSSKEIVSYRNSKLSTTRLDYVAIANGRPGFVTQIADGDRMRFQAFHNPSDLCTNPFPSSNIASKWEVHFGGRQGDVSSLHPKQMAGEQGSLRLSR</sequence>
<dbReference type="Proteomes" id="UP000277204">
    <property type="component" value="Unassembled WGS sequence"/>
</dbReference>
<keyword evidence="2" id="KW-1185">Reference proteome</keyword>